<dbReference type="EMBL" id="UINC01080121">
    <property type="protein sequence ID" value="SVC22768.1"/>
    <property type="molecule type" value="Genomic_DNA"/>
</dbReference>
<protein>
    <submittedName>
        <fullName evidence="1">Uncharacterized protein</fullName>
    </submittedName>
</protein>
<reference evidence="1" key="1">
    <citation type="submission" date="2018-05" db="EMBL/GenBank/DDBJ databases">
        <authorList>
            <person name="Lanie J.A."/>
            <person name="Ng W.-L."/>
            <person name="Kazmierczak K.M."/>
            <person name="Andrzejewski T.M."/>
            <person name="Davidsen T.M."/>
            <person name="Wayne K.J."/>
            <person name="Tettelin H."/>
            <person name="Glass J.I."/>
            <person name="Rusch D."/>
            <person name="Podicherti R."/>
            <person name="Tsui H.-C.T."/>
            <person name="Winkler M.E."/>
        </authorList>
    </citation>
    <scope>NUCLEOTIDE SEQUENCE</scope>
</reference>
<sequence length="45" mass="5177">MKNLKKILNAEQIRSADSYTISNKPIPSIDLMEYASNCFINSIWD</sequence>
<accession>A0A382KEF3</accession>
<feature type="non-terminal residue" evidence="1">
    <location>
        <position position="45"/>
    </location>
</feature>
<dbReference type="AlphaFoldDB" id="A0A382KEF3"/>
<proteinExistence type="predicted"/>
<gene>
    <name evidence="1" type="ORF">METZ01_LOCUS275622</name>
</gene>
<name>A0A382KEF3_9ZZZZ</name>
<evidence type="ECO:0000313" key="1">
    <source>
        <dbReference type="EMBL" id="SVC22768.1"/>
    </source>
</evidence>
<organism evidence="1">
    <name type="scientific">marine metagenome</name>
    <dbReference type="NCBI Taxonomy" id="408172"/>
    <lineage>
        <taxon>unclassified sequences</taxon>
        <taxon>metagenomes</taxon>
        <taxon>ecological metagenomes</taxon>
    </lineage>
</organism>